<keyword evidence="4 6" id="KW-1133">Transmembrane helix</keyword>
<dbReference type="PANTHER" id="PTHR43370:SF2">
    <property type="entry name" value="ABC TRANSPORTER PERMEASE PROTEIN"/>
    <property type="match status" value="1"/>
</dbReference>
<name>A0A1G6EC20_9HYPH</name>
<dbReference type="Proteomes" id="UP000199071">
    <property type="component" value="Unassembled WGS sequence"/>
</dbReference>
<evidence type="ECO:0000256" key="6">
    <source>
        <dbReference type="SAM" id="Phobius"/>
    </source>
</evidence>
<evidence type="ECO:0000256" key="3">
    <source>
        <dbReference type="ARBA" id="ARBA00022692"/>
    </source>
</evidence>
<dbReference type="GO" id="GO:0022857">
    <property type="term" value="F:transmembrane transporter activity"/>
    <property type="evidence" value="ECO:0007669"/>
    <property type="project" value="InterPro"/>
</dbReference>
<dbReference type="RefSeq" id="WP_090880140.1">
    <property type="nucleotide sequence ID" value="NZ_FMXQ01000011.1"/>
</dbReference>
<keyword evidence="5 6" id="KW-0472">Membrane</keyword>
<feature type="transmembrane region" description="Helical" evidence="6">
    <location>
        <begin position="138"/>
        <end position="161"/>
    </location>
</feature>
<evidence type="ECO:0000256" key="2">
    <source>
        <dbReference type="ARBA" id="ARBA00022475"/>
    </source>
</evidence>
<gene>
    <name evidence="7" type="ORF">SAMN02982931_04351</name>
</gene>
<sequence>MEGAEFAGAWIAASLRATTPLLFALLGETLVQRTAVINLGVEGQMLVGACAGFAAASAFGDPWLALLVGGMTGLALSLVHAGLCLGAGANQIGSGIAVWMLGLGLTSFFGRAYVGAKIEGFGPLVRDADTGVPLLDQILSQLTVTTLIAVALVPIIGLWLFRSRTGLRWRAVGESFETARALGLKPWLVQVQAIMVGGFLAGVGGAVLSVDYTETWAQDMTKGAGLVAVALVIAARWNPFLALPVALLFGGSEAAVLRLQAQGIDVSSYLLATTPYLICILVVWISYVRIRGSGGMPAELSRIFG</sequence>
<accession>A0A1G6EC20</accession>
<keyword evidence="8" id="KW-1185">Reference proteome</keyword>
<keyword evidence="7" id="KW-0813">Transport</keyword>
<evidence type="ECO:0000256" key="5">
    <source>
        <dbReference type="ARBA" id="ARBA00023136"/>
    </source>
</evidence>
<comment type="subcellular location">
    <subcellularLocation>
        <location evidence="1">Cell membrane</location>
        <topology evidence="1">Multi-pass membrane protein</topology>
    </subcellularLocation>
</comment>
<dbReference type="InterPro" id="IPR001851">
    <property type="entry name" value="ABC_transp_permease"/>
</dbReference>
<feature type="transmembrane region" description="Helical" evidence="6">
    <location>
        <begin position="269"/>
        <end position="287"/>
    </location>
</feature>
<evidence type="ECO:0000256" key="1">
    <source>
        <dbReference type="ARBA" id="ARBA00004651"/>
    </source>
</evidence>
<keyword evidence="2" id="KW-1003">Cell membrane</keyword>
<dbReference type="CDD" id="cd06580">
    <property type="entry name" value="TM_PBP1_transp_TpRbsC_like"/>
    <property type="match status" value="1"/>
</dbReference>
<proteinExistence type="predicted"/>
<dbReference type="OrthoDB" id="9792579at2"/>
<evidence type="ECO:0000256" key="4">
    <source>
        <dbReference type="ARBA" id="ARBA00022989"/>
    </source>
</evidence>
<protein>
    <submittedName>
        <fullName evidence="7">Simple sugar transport system permease protein</fullName>
    </submittedName>
</protein>
<dbReference type="STRING" id="665467.SAMN02982931_04351"/>
<dbReference type="Pfam" id="PF02653">
    <property type="entry name" value="BPD_transp_2"/>
    <property type="match status" value="1"/>
</dbReference>
<feature type="transmembrane region" description="Helical" evidence="6">
    <location>
        <begin position="228"/>
        <end position="249"/>
    </location>
</feature>
<reference evidence="7 8" key="1">
    <citation type="submission" date="2016-10" db="EMBL/GenBank/DDBJ databases">
        <authorList>
            <person name="de Groot N.N."/>
        </authorList>
    </citation>
    <scope>NUCLEOTIDE SEQUENCE [LARGE SCALE GENOMIC DNA]</scope>
    <source>
        <strain evidence="7 8">ATCC 35022</strain>
    </source>
</reference>
<evidence type="ECO:0000313" key="7">
    <source>
        <dbReference type="EMBL" id="SDB54936.1"/>
    </source>
</evidence>
<dbReference type="AlphaFoldDB" id="A0A1G6EC20"/>
<feature type="transmembrane region" description="Helical" evidence="6">
    <location>
        <begin position="187"/>
        <end position="208"/>
    </location>
</feature>
<keyword evidence="7" id="KW-0762">Sugar transport</keyword>
<dbReference type="EMBL" id="FMXQ01000011">
    <property type="protein sequence ID" value="SDB54936.1"/>
    <property type="molecule type" value="Genomic_DNA"/>
</dbReference>
<dbReference type="GO" id="GO:0005886">
    <property type="term" value="C:plasma membrane"/>
    <property type="evidence" value="ECO:0007669"/>
    <property type="project" value="UniProtKB-SubCell"/>
</dbReference>
<feature type="transmembrane region" description="Helical" evidence="6">
    <location>
        <begin position="96"/>
        <end position="118"/>
    </location>
</feature>
<evidence type="ECO:0000313" key="8">
    <source>
        <dbReference type="Proteomes" id="UP000199071"/>
    </source>
</evidence>
<keyword evidence="3 6" id="KW-0812">Transmembrane</keyword>
<dbReference type="PANTHER" id="PTHR43370">
    <property type="entry name" value="SUGAR ABC TRANSPORTER INTEGRAL MEMBRANE PROTEIN-RELATED"/>
    <property type="match status" value="1"/>
</dbReference>
<organism evidence="7 8">
    <name type="scientific">Bauldia litoralis</name>
    <dbReference type="NCBI Taxonomy" id="665467"/>
    <lineage>
        <taxon>Bacteria</taxon>
        <taxon>Pseudomonadati</taxon>
        <taxon>Pseudomonadota</taxon>
        <taxon>Alphaproteobacteria</taxon>
        <taxon>Hyphomicrobiales</taxon>
        <taxon>Kaistiaceae</taxon>
        <taxon>Bauldia</taxon>
    </lineage>
</organism>
<feature type="transmembrane region" description="Helical" evidence="6">
    <location>
        <begin position="65"/>
        <end position="89"/>
    </location>
</feature>